<evidence type="ECO:0000256" key="1">
    <source>
        <dbReference type="SAM" id="MobiDB-lite"/>
    </source>
</evidence>
<name>A0A8J7IAL8_9NOST</name>
<sequence>MVPRNTGETPTLEAGSTTRISRRQASTLRKKLVKIVLAATLCPCSSEQVLKVVEPKCKIQPTGAGEDETMLVRTS</sequence>
<dbReference type="RefSeq" id="WP_214434679.1">
    <property type="nucleotide sequence ID" value="NZ_CAWPUQ010000139.1"/>
</dbReference>
<keyword evidence="3" id="KW-1185">Reference proteome</keyword>
<accession>A0A8J7IAL8</accession>
<reference evidence="2 3" key="1">
    <citation type="journal article" date="2021" name="Int. J. Syst. Evol. Microbiol.">
        <title>Amazonocrinis nigriterrae gen. nov., sp. nov., Atlanticothrix silvestris gen. nov., sp. nov. and Dendronalium phyllosphericum gen. nov., sp. nov., nostocacean cyanobacteria from Brazilian environments.</title>
        <authorList>
            <person name="Alvarenga D.O."/>
            <person name="Andreote A.P.D."/>
            <person name="Branco L.H.Z."/>
            <person name="Delbaje E."/>
            <person name="Cruz R.B."/>
            <person name="Varani A.M."/>
            <person name="Fiore M.F."/>
        </authorList>
    </citation>
    <scope>NUCLEOTIDE SEQUENCE [LARGE SCALE GENOMIC DNA]</scope>
    <source>
        <strain evidence="2 3">CENA369</strain>
    </source>
</reference>
<evidence type="ECO:0000313" key="2">
    <source>
        <dbReference type="EMBL" id="MBH8575930.1"/>
    </source>
</evidence>
<dbReference type="AlphaFoldDB" id="A0A8J7IAL8"/>
<dbReference type="EMBL" id="JAECZA010000214">
    <property type="protein sequence ID" value="MBH8575930.1"/>
    <property type="molecule type" value="Genomic_DNA"/>
</dbReference>
<dbReference type="Proteomes" id="UP000662314">
    <property type="component" value="Unassembled WGS sequence"/>
</dbReference>
<feature type="region of interest" description="Disordered" evidence="1">
    <location>
        <begin position="1"/>
        <end position="23"/>
    </location>
</feature>
<protein>
    <submittedName>
        <fullName evidence="2">Uncharacterized protein</fullName>
    </submittedName>
</protein>
<comment type="caution">
    <text evidence="2">The sequence shown here is derived from an EMBL/GenBank/DDBJ whole genome shotgun (WGS) entry which is preliminary data.</text>
</comment>
<proteinExistence type="predicted"/>
<evidence type="ECO:0000313" key="3">
    <source>
        <dbReference type="Proteomes" id="UP000662314"/>
    </source>
</evidence>
<gene>
    <name evidence="2" type="ORF">I8752_23610</name>
</gene>
<organism evidence="2 3">
    <name type="scientific">Dendronalium phyllosphericum CENA369</name>
    <dbReference type="NCBI Taxonomy" id="1725256"/>
    <lineage>
        <taxon>Bacteria</taxon>
        <taxon>Bacillati</taxon>
        <taxon>Cyanobacteriota</taxon>
        <taxon>Cyanophyceae</taxon>
        <taxon>Nostocales</taxon>
        <taxon>Nostocaceae</taxon>
        <taxon>Dendronalium</taxon>
        <taxon>Dendronalium phyllosphericum</taxon>
    </lineage>
</organism>